<accession>A0A1L9PI86</accession>
<proteinExistence type="predicted"/>
<dbReference type="RefSeq" id="XP_040666935.1">
    <property type="nucleotide sequence ID" value="XM_040817244.1"/>
</dbReference>
<dbReference type="PANTHER" id="PTHR40640">
    <property type="entry name" value="ANCHORED GLYCOPROTEIN, PUTATIVE (AFU_ORTHOLOGUE AFUA_8G04860)-RELATED"/>
    <property type="match status" value="1"/>
</dbReference>
<organism evidence="3 4">
    <name type="scientific">Aspergillus versicolor CBS 583.65</name>
    <dbReference type="NCBI Taxonomy" id="1036611"/>
    <lineage>
        <taxon>Eukaryota</taxon>
        <taxon>Fungi</taxon>
        <taxon>Dikarya</taxon>
        <taxon>Ascomycota</taxon>
        <taxon>Pezizomycotina</taxon>
        <taxon>Eurotiomycetes</taxon>
        <taxon>Eurotiomycetidae</taxon>
        <taxon>Eurotiales</taxon>
        <taxon>Aspergillaceae</taxon>
        <taxon>Aspergillus</taxon>
        <taxon>Aspergillus subgen. Nidulantes</taxon>
    </lineage>
</organism>
<dbReference type="PANTHER" id="PTHR40640:SF2">
    <property type="entry name" value="GPI ANCHORED PROTEIN-RELATED"/>
    <property type="match status" value="1"/>
</dbReference>
<dbReference type="Proteomes" id="UP000184073">
    <property type="component" value="Unassembled WGS sequence"/>
</dbReference>
<name>A0A1L9PI86_ASPVE</name>
<evidence type="ECO:0000313" key="3">
    <source>
        <dbReference type="EMBL" id="OJJ01173.1"/>
    </source>
</evidence>
<dbReference type="VEuPathDB" id="FungiDB:ASPVEDRAFT_82711"/>
<reference evidence="4" key="1">
    <citation type="journal article" date="2017" name="Genome Biol.">
        <title>Comparative genomics reveals high biological diversity and specific adaptations in the industrially and medically important fungal genus Aspergillus.</title>
        <authorList>
            <person name="de Vries R.P."/>
            <person name="Riley R."/>
            <person name="Wiebenga A."/>
            <person name="Aguilar-Osorio G."/>
            <person name="Amillis S."/>
            <person name="Uchima C.A."/>
            <person name="Anderluh G."/>
            <person name="Asadollahi M."/>
            <person name="Askin M."/>
            <person name="Barry K."/>
            <person name="Battaglia E."/>
            <person name="Bayram O."/>
            <person name="Benocci T."/>
            <person name="Braus-Stromeyer S.A."/>
            <person name="Caldana C."/>
            <person name="Canovas D."/>
            <person name="Cerqueira G.C."/>
            <person name="Chen F."/>
            <person name="Chen W."/>
            <person name="Choi C."/>
            <person name="Clum A."/>
            <person name="Dos Santos R.A."/>
            <person name="Damasio A.R."/>
            <person name="Diallinas G."/>
            <person name="Emri T."/>
            <person name="Fekete E."/>
            <person name="Flipphi M."/>
            <person name="Freyberg S."/>
            <person name="Gallo A."/>
            <person name="Gournas C."/>
            <person name="Habgood R."/>
            <person name="Hainaut M."/>
            <person name="Harispe M.L."/>
            <person name="Henrissat B."/>
            <person name="Hilden K.S."/>
            <person name="Hope R."/>
            <person name="Hossain A."/>
            <person name="Karabika E."/>
            <person name="Karaffa L."/>
            <person name="Karanyi Z."/>
            <person name="Krasevec N."/>
            <person name="Kuo A."/>
            <person name="Kusch H."/>
            <person name="LaButti K."/>
            <person name="Lagendijk E.L."/>
            <person name="Lapidus A."/>
            <person name="Levasseur A."/>
            <person name="Lindquist E."/>
            <person name="Lipzen A."/>
            <person name="Logrieco A.F."/>
            <person name="MacCabe A."/>
            <person name="Maekelae M.R."/>
            <person name="Malavazi I."/>
            <person name="Melin P."/>
            <person name="Meyer V."/>
            <person name="Mielnichuk N."/>
            <person name="Miskei M."/>
            <person name="Molnar A.P."/>
            <person name="Mule G."/>
            <person name="Ngan C.Y."/>
            <person name="Orejas M."/>
            <person name="Orosz E."/>
            <person name="Ouedraogo J.P."/>
            <person name="Overkamp K.M."/>
            <person name="Park H.-S."/>
            <person name="Perrone G."/>
            <person name="Piumi F."/>
            <person name="Punt P.J."/>
            <person name="Ram A.F."/>
            <person name="Ramon A."/>
            <person name="Rauscher S."/>
            <person name="Record E."/>
            <person name="Riano-Pachon D.M."/>
            <person name="Robert V."/>
            <person name="Roehrig J."/>
            <person name="Ruller R."/>
            <person name="Salamov A."/>
            <person name="Salih N.S."/>
            <person name="Samson R.A."/>
            <person name="Sandor E."/>
            <person name="Sanguinetti M."/>
            <person name="Schuetze T."/>
            <person name="Sepcic K."/>
            <person name="Shelest E."/>
            <person name="Sherlock G."/>
            <person name="Sophianopoulou V."/>
            <person name="Squina F.M."/>
            <person name="Sun H."/>
            <person name="Susca A."/>
            <person name="Todd R.B."/>
            <person name="Tsang A."/>
            <person name="Unkles S.E."/>
            <person name="van de Wiele N."/>
            <person name="van Rossen-Uffink D."/>
            <person name="Oliveira J.V."/>
            <person name="Vesth T.C."/>
            <person name="Visser J."/>
            <person name="Yu J.-H."/>
            <person name="Zhou M."/>
            <person name="Andersen M.R."/>
            <person name="Archer D.B."/>
            <person name="Baker S.E."/>
            <person name="Benoit I."/>
            <person name="Brakhage A.A."/>
            <person name="Braus G.H."/>
            <person name="Fischer R."/>
            <person name="Frisvad J.C."/>
            <person name="Goldman G.H."/>
            <person name="Houbraken J."/>
            <person name="Oakley B."/>
            <person name="Pocsi I."/>
            <person name="Scazzocchio C."/>
            <person name="Seiboth B."/>
            <person name="vanKuyk P.A."/>
            <person name="Wortman J."/>
            <person name="Dyer P.S."/>
            <person name="Grigoriev I.V."/>
        </authorList>
    </citation>
    <scope>NUCLEOTIDE SEQUENCE [LARGE SCALE GENOMIC DNA]</scope>
    <source>
        <strain evidence="4">CBS 583.65</strain>
    </source>
</reference>
<dbReference type="OrthoDB" id="4510008at2759"/>
<feature type="chain" id="PRO_5011978965" evidence="2">
    <location>
        <begin position="16"/>
        <end position="176"/>
    </location>
</feature>
<keyword evidence="4" id="KW-1185">Reference proteome</keyword>
<dbReference type="AlphaFoldDB" id="A0A1L9PI86"/>
<gene>
    <name evidence="3" type="ORF">ASPVEDRAFT_82711</name>
</gene>
<evidence type="ECO:0000256" key="1">
    <source>
        <dbReference type="SAM" id="MobiDB-lite"/>
    </source>
</evidence>
<keyword evidence="2" id="KW-0732">Signal</keyword>
<evidence type="ECO:0000313" key="4">
    <source>
        <dbReference type="Proteomes" id="UP000184073"/>
    </source>
</evidence>
<dbReference type="EMBL" id="KV878128">
    <property type="protein sequence ID" value="OJJ01173.1"/>
    <property type="molecule type" value="Genomic_DNA"/>
</dbReference>
<evidence type="ECO:0000256" key="2">
    <source>
        <dbReference type="SAM" id="SignalP"/>
    </source>
</evidence>
<protein>
    <submittedName>
        <fullName evidence="3">Uncharacterized protein</fullName>
    </submittedName>
</protein>
<dbReference type="GeneID" id="63732755"/>
<sequence>MRRLLSLALCTSALAADVVSIFIPDNEQGQPLGGQVLGSESDTTTYALTCADSVKTCTDLPSGDSITILNAPSTMSLVNHNTTIACDQGDRTATCSLHMDDGGWVGTTTYPVHSYAVTVTAETTSSTATTSTSPTTSPTECAGAEETGPGNSALGQEAGMSFAAGAAVVAVVAAVL</sequence>
<feature type="region of interest" description="Disordered" evidence="1">
    <location>
        <begin position="123"/>
        <end position="153"/>
    </location>
</feature>
<feature type="compositionally biased region" description="Low complexity" evidence="1">
    <location>
        <begin position="123"/>
        <end position="140"/>
    </location>
</feature>
<feature type="signal peptide" evidence="2">
    <location>
        <begin position="1"/>
        <end position="15"/>
    </location>
</feature>